<reference evidence="2 3" key="1">
    <citation type="journal article" date="2013" name="Genome Announc.">
        <title>Genome Sequence of Thalassolituus oleivorans MIL-1 (DSM 14913T).</title>
        <authorList>
            <person name="Golyshin P.N."/>
            <person name="Werner J."/>
            <person name="Chernikova T.N."/>
            <person name="Tran H."/>
            <person name="Ferrer M."/>
            <person name="Yakimov M.M."/>
            <person name="Teeling H."/>
            <person name="Golyshina O.V."/>
        </authorList>
    </citation>
    <scope>NUCLEOTIDE SEQUENCE [LARGE SCALE GENOMIC DNA]</scope>
    <source>
        <strain evidence="2 3">MIL-1</strain>
    </source>
</reference>
<evidence type="ECO:0000313" key="2">
    <source>
        <dbReference type="EMBL" id="CCU73366.1"/>
    </source>
</evidence>
<sequence length="124" mass="13892">MQIEDLFFAPEDLYRLGNSSSPRLTNVRRPKDVDTTELNGITVIIANGKGVSLSTKERLDKTPMSGWVWKISRGTQVPTGLKLLNDRPGHYSICPITNMPLDEFIGLLSKLALKCTKVFKKEVM</sequence>
<evidence type="ECO:0000259" key="1">
    <source>
        <dbReference type="Pfam" id="PF18648"/>
    </source>
</evidence>
<dbReference type="AlphaFoldDB" id="M5DTY0"/>
<proteinExistence type="predicted"/>
<protein>
    <recommendedName>
        <fullName evidence="1">Tse2 ADP-ribosyltransferase toxin domain-containing protein</fullName>
    </recommendedName>
</protein>
<evidence type="ECO:0000313" key="3">
    <source>
        <dbReference type="Proteomes" id="UP000011866"/>
    </source>
</evidence>
<dbReference type="eggNOG" id="ENOG5030WN8">
    <property type="taxonomic scope" value="Bacteria"/>
</dbReference>
<dbReference type="HOGENOM" id="CLU_162738_0_0_6"/>
<dbReference type="Pfam" id="PF18648">
    <property type="entry name" value="ADPRTs_Tse2"/>
    <property type="match status" value="1"/>
</dbReference>
<dbReference type="KEGG" id="tol:TOL_2970"/>
<name>M5DTY0_9GAMM</name>
<dbReference type="EMBL" id="HF680312">
    <property type="protein sequence ID" value="CCU73366.1"/>
    <property type="molecule type" value="Genomic_DNA"/>
</dbReference>
<keyword evidence="3" id="KW-1185">Reference proteome</keyword>
<dbReference type="InterPro" id="IPR041018">
    <property type="entry name" value="ADPRTs_Tse2"/>
</dbReference>
<dbReference type="Proteomes" id="UP000011866">
    <property type="component" value="Chromosome"/>
</dbReference>
<dbReference type="GeneID" id="79177714"/>
<dbReference type="RefSeq" id="WP_015488076.1">
    <property type="nucleotide sequence ID" value="NC_020888.1"/>
</dbReference>
<feature type="domain" description="Tse2 ADP-ribosyltransferase toxin" evidence="1">
    <location>
        <begin position="35"/>
        <end position="117"/>
    </location>
</feature>
<gene>
    <name evidence="2" type="ORF">TOL_2970</name>
</gene>
<accession>M5DTY0</accession>
<organism evidence="2 3">
    <name type="scientific">Thalassolituus oleivorans MIL-1</name>
    <dbReference type="NCBI Taxonomy" id="1298593"/>
    <lineage>
        <taxon>Bacteria</taxon>
        <taxon>Pseudomonadati</taxon>
        <taxon>Pseudomonadota</taxon>
        <taxon>Gammaproteobacteria</taxon>
        <taxon>Oceanospirillales</taxon>
        <taxon>Oceanospirillaceae</taxon>
        <taxon>Thalassolituus</taxon>
    </lineage>
</organism>